<dbReference type="InterPro" id="IPR005569">
    <property type="entry name" value="Arc_DNA-bd_dom"/>
</dbReference>
<dbReference type="EMBL" id="JAUSVR010000015">
    <property type="protein sequence ID" value="MDQ0512710.1"/>
    <property type="molecule type" value="Genomic_DNA"/>
</dbReference>
<feature type="domain" description="Arc-like DNA binding" evidence="2">
    <location>
        <begin position="2"/>
        <end position="42"/>
    </location>
</feature>
<dbReference type="Gene3D" id="1.10.1220.10">
    <property type="entry name" value="Met repressor-like"/>
    <property type="match status" value="1"/>
</dbReference>
<dbReference type="Proteomes" id="UP001235094">
    <property type="component" value="Unassembled WGS sequence"/>
</dbReference>
<organism evidence="3 4">
    <name type="scientific">Ancylobacter amanitiformis</name>
    <dbReference type="NCBI Taxonomy" id="217069"/>
    <lineage>
        <taxon>Bacteria</taxon>
        <taxon>Pseudomonadati</taxon>
        <taxon>Pseudomonadota</taxon>
        <taxon>Alphaproteobacteria</taxon>
        <taxon>Hyphomicrobiales</taxon>
        <taxon>Xanthobacteraceae</taxon>
        <taxon>Ancylobacter</taxon>
    </lineage>
</organism>
<dbReference type="InterPro" id="IPR013321">
    <property type="entry name" value="Arc_rbn_hlx_hlx"/>
</dbReference>
<evidence type="ECO:0000313" key="4">
    <source>
        <dbReference type="Proteomes" id="UP001235094"/>
    </source>
</evidence>
<dbReference type="InterPro" id="IPR010985">
    <property type="entry name" value="Ribbon_hlx_hlx"/>
</dbReference>
<evidence type="ECO:0000256" key="1">
    <source>
        <dbReference type="SAM" id="MobiDB-lite"/>
    </source>
</evidence>
<dbReference type="RefSeq" id="WP_306891381.1">
    <property type="nucleotide sequence ID" value="NZ_JAUSVR010000015.1"/>
</dbReference>
<evidence type="ECO:0000313" key="3">
    <source>
        <dbReference type="EMBL" id="MDQ0512710.1"/>
    </source>
</evidence>
<dbReference type="SUPFAM" id="SSF47598">
    <property type="entry name" value="Ribbon-helix-helix"/>
    <property type="match status" value="1"/>
</dbReference>
<accession>A0ABU0LVJ6</accession>
<comment type="caution">
    <text evidence="3">The sequence shown here is derived from an EMBL/GenBank/DDBJ whole genome shotgun (WGS) entry which is preliminary data.</text>
</comment>
<gene>
    <name evidence="3" type="ORF">QOZ99_003622</name>
</gene>
<proteinExistence type="predicted"/>
<sequence>MAKDDPHFRLRIPPSLKAQIEWEAKLNDRSINAEIISRIESSAFGSSPYTRRVINEINNLSSILEIKDDLIDALLKYVDIIINETEYPVGFREDIKNEVRILMDRDVSYRPKRAPDENQQDRQSEMKFPE</sequence>
<reference evidence="3 4" key="1">
    <citation type="submission" date="2023-07" db="EMBL/GenBank/DDBJ databases">
        <title>Genomic Encyclopedia of Type Strains, Phase IV (KMG-IV): sequencing the most valuable type-strain genomes for metagenomic binning, comparative biology and taxonomic classification.</title>
        <authorList>
            <person name="Goeker M."/>
        </authorList>
    </citation>
    <scope>NUCLEOTIDE SEQUENCE [LARGE SCALE GENOMIC DNA]</scope>
    <source>
        <strain evidence="3 4">DSM 15561</strain>
    </source>
</reference>
<dbReference type="Pfam" id="PF03869">
    <property type="entry name" value="Arc"/>
    <property type="match status" value="1"/>
</dbReference>
<feature type="region of interest" description="Disordered" evidence="1">
    <location>
        <begin position="110"/>
        <end position="130"/>
    </location>
</feature>
<keyword evidence="4" id="KW-1185">Reference proteome</keyword>
<protein>
    <recommendedName>
        <fullName evidence="2">Arc-like DNA binding domain-containing protein</fullName>
    </recommendedName>
</protein>
<evidence type="ECO:0000259" key="2">
    <source>
        <dbReference type="Pfam" id="PF03869"/>
    </source>
</evidence>
<name>A0ABU0LVJ6_9HYPH</name>